<feature type="compositionally biased region" description="Pro residues" evidence="1">
    <location>
        <begin position="108"/>
        <end position="121"/>
    </location>
</feature>
<dbReference type="Pfam" id="PF23733">
    <property type="entry name" value="GRXCR1-2_C"/>
    <property type="match status" value="1"/>
</dbReference>
<feature type="compositionally biased region" description="Low complexity" evidence="1">
    <location>
        <begin position="90"/>
        <end position="107"/>
    </location>
</feature>
<dbReference type="EMBL" id="OC916771">
    <property type="protein sequence ID" value="CAD7645194.1"/>
    <property type="molecule type" value="Genomic_DNA"/>
</dbReference>
<dbReference type="Proteomes" id="UP000728032">
    <property type="component" value="Unassembled WGS sequence"/>
</dbReference>
<feature type="compositionally biased region" description="Polar residues" evidence="1">
    <location>
        <begin position="136"/>
        <end position="147"/>
    </location>
</feature>
<dbReference type="GO" id="GO:0007605">
    <property type="term" value="P:sensory perception of sound"/>
    <property type="evidence" value="ECO:0007669"/>
    <property type="project" value="InterPro"/>
</dbReference>
<dbReference type="OrthoDB" id="423313at2759"/>
<evidence type="ECO:0000256" key="1">
    <source>
        <dbReference type="SAM" id="MobiDB-lite"/>
    </source>
</evidence>
<feature type="compositionally biased region" description="Acidic residues" evidence="1">
    <location>
        <begin position="79"/>
        <end position="88"/>
    </location>
</feature>
<dbReference type="PANTHER" id="PTHR46990">
    <property type="entry name" value="GLUTAREDOXIN DOMAIN-CONTAINING CYSTEINE-RICH PROTEIN 1"/>
    <property type="match status" value="1"/>
</dbReference>
<dbReference type="InterPro" id="IPR042797">
    <property type="entry name" value="GRXCR1"/>
</dbReference>
<organism evidence="2">
    <name type="scientific">Oppiella nova</name>
    <dbReference type="NCBI Taxonomy" id="334625"/>
    <lineage>
        <taxon>Eukaryota</taxon>
        <taxon>Metazoa</taxon>
        <taxon>Ecdysozoa</taxon>
        <taxon>Arthropoda</taxon>
        <taxon>Chelicerata</taxon>
        <taxon>Arachnida</taxon>
        <taxon>Acari</taxon>
        <taxon>Acariformes</taxon>
        <taxon>Sarcoptiformes</taxon>
        <taxon>Oribatida</taxon>
        <taxon>Brachypylina</taxon>
        <taxon>Oppioidea</taxon>
        <taxon>Oppiidae</taxon>
        <taxon>Oppiella</taxon>
    </lineage>
</organism>
<gene>
    <name evidence="2" type="ORF">ONB1V03_LOCUS5081</name>
</gene>
<evidence type="ECO:0000313" key="3">
    <source>
        <dbReference type="Proteomes" id="UP000728032"/>
    </source>
</evidence>
<feature type="non-terminal residue" evidence="2">
    <location>
        <position position="1"/>
    </location>
</feature>
<reference evidence="2" key="1">
    <citation type="submission" date="2020-11" db="EMBL/GenBank/DDBJ databases">
        <authorList>
            <person name="Tran Van P."/>
        </authorList>
    </citation>
    <scope>NUCLEOTIDE SEQUENCE</scope>
</reference>
<sequence length="287" mass="31121">VVVKGDQNNTNNNNNDNCDNNYDNNRKNIDNKRYATSVPVHLHNKHSSGSGRVGHDIVHHGQLVLNHTTGAHHHTTGADEYDVDEGFNEDSASSITSNNSSVTTVVVPSPPPQYPPPPLPTDDPHDVDTPAAIDSPLQSPNLVQKHSPSPVVVQALTKTNGKTSGSDAKKFNTVRNRIQCYMELTKIANLEVVERLNECGQLIHLLSDFRLSANVAKVCDCCGGTKFIPCQVCNGSTKSQVHHFVSDSISLKCSQCRRSGLQKCPKCYLKAAIHSMDSTGAAIVESH</sequence>
<accession>A0A7R9QGM7</accession>
<name>A0A7R9QGM7_9ACAR</name>
<protein>
    <submittedName>
        <fullName evidence="2">Uncharacterized protein</fullName>
    </submittedName>
</protein>
<dbReference type="EMBL" id="CAJPVJ010001946">
    <property type="protein sequence ID" value="CAG2165541.1"/>
    <property type="molecule type" value="Genomic_DNA"/>
</dbReference>
<feature type="region of interest" description="Disordered" evidence="1">
    <location>
        <begin position="72"/>
        <end position="147"/>
    </location>
</feature>
<evidence type="ECO:0000313" key="2">
    <source>
        <dbReference type="EMBL" id="CAD7645194.1"/>
    </source>
</evidence>
<dbReference type="PANTHER" id="PTHR46990:SF1">
    <property type="entry name" value="GLUTAREDOXIN DOMAIN-CONTAINING CYSTEINE-RICH PROTEIN 1"/>
    <property type="match status" value="1"/>
</dbReference>
<keyword evidence="3" id="KW-1185">Reference proteome</keyword>
<feature type="compositionally biased region" description="Low complexity" evidence="1">
    <location>
        <begin position="1"/>
        <end position="23"/>
    </location>
</feature>
<dbReference type="AlphaFoldDB" id="A0A7R9QGM7"/>
<proteinExistence type="predicted"/>
<feature type="region of interest" description="Disordered" evidence="1">
    <location>
        <begin position="1"/>
        <end position="28"/>
    </location>
</feature>